<proteinExistence type="predicted"/>
<dbReference type="EMBL" id="KF900535">
    <property type="protein sequence ID" value="AIE98422.1"/>
    <property type="molecule type" value="Genomic_DNA"/>
</dbReference>
<organism evidence="1">
    <name type="scientific">uncultured marine thaumarchaeote KM3_05_H01</name>
    <dbReference type="NCBI Taxonomy" id="1455971"/>
    <lineage>
        <taxon>Archaea</taxon>
        <taxon>Nitrososphaerota</taxon>
        <taxon>environmental samples</taxon>
    </lineage>
</organism>
<reference evidence="1" key="1">
    <citation type="journal article" date="2014" name="Genome Biol. Evol.">
        <title>Pangenome evidence for extensive interdomain horizontal transfer affecting lineage core and shell genes in uncultured planktonic thaumarchaeota and euryarchaeota.</title>
        <authorList>
            <person name="Deschamps P."/>
            <person name="Zivanovic Y."/>
            <person name="Moreira D."/>
            <person name="Rodriguez-Valera F."/>
            <person name="Lopez-Garcia P."/>
        </authorList>
    </citation>
    <scope>NUCLEOTIDE SEQUENCE</scope>
</reference>
<name>A0A075G9R8_9ARCH</name>
<sequence length="356" mass="40468">MNKVPIFFLVFLVASMALVTTSNADQADSQLDILVKITLNTQTHIKSDIDKMNNIPEEAYQQYDKGTKEIDLLIVAVEEGNTASARQHFINAMIAFKKASIATETMQEESQQTMIPDRSQTIKKYETNIKTLKKISGKLKAGINFEQIDQLLGLAKENYTQGNFVQNEKVLSKIASDGREIHKLLYEISEENKIQRAKHFAQKHAERIHIMILQAKEIGLYETANKLEESKIQLLQTNSTQIIKQQFKITIIHQQKIAQASEIQQTKLLKYKSVLDSFENKAKRLADDAGENMGANSFLNKAFSLIEETRKDLSDLEYAPTTMRDDSKYFELTIGKNIQAIKDLLAKAERIIYTSS</sequence>
<protein>
    <submittedName>
        <fullName evidence="1">Uncharacterized protein</fullName>
    </submittedName>
</protein>
<evidence type="ECO:0000313" key="1">
    <source>
        <dbReference type="EMBL" id="AIE98422.1"/>
    </source>
</evidence>
<dbReference type="AlphaFoldDB" id="A0A075G9R8"/>
<accession>A0A075G9R8</accession>